<dbReference type="InterPro" id="IPR023192">
    <property type="entry name" value="TGS-like_dom_sf"/>
</dbReference>
<dbReference type="Gene3D" id="3.40.50.300">
    <property type="entry name" value="P-loop containing nucleotide triphosphate hydrolases"/>
    <property type="match status" value="1"/>
</dbReference>
<evidence type="ECO:0000256" key="7">
    <source>
        <dbReference type="SAM" id="MobiDB-lite"/>
    </source>
</evidence>
<feature type="binding site" evidence="6">
    <location>
        <position position="842"/>
    </location>
    <ligand>
        <name>ATP</name>
        <dbReference type="ChEBI" id="CHEBI:30616"/>
    </ligand>
</feature>
<feature type="compositionally biased region" description="Basic and acidic residues" evidence="7">
    <location>
        <begin position="606"/>
        <end position="623"/>
    </location>
</feature>
<evidence type="ECO:0000259" key="11">
    <source>
        <dbReference type="PROSITE" id="PS51880"/>
    </source>
</evidence>
<dbReference type="Pfam" id="PF03198">
    <property type="entry name" value="Glyco_hydro_72"/>
    <property type="match status" value="2"/>
</dbReference>
<dbReference type="GO" id="GO:0005737">
    <property type="term" value="C:cytoplasm"/>
    <property type="evidence" value="ECO:0007669"/>
    <property type="project" value="UniProtKB-SubCell"/>
</dbReference>
<dbReference type="PROSITE" id="PS51880">
    <property type="entry name" value="TGS"/>
    <property type="match status" value="1"/>
</dbReference>
<dbReference type="Gene3D" id="3.10.20.30">
    <property type="match status" value="1"/>
</dbReference>
<dbReference type="GO" id="GO:0005524">
    <property type="term" value="F:ATP binding"/>
    <property type="evidence" value="ECO:0007669"/>
    <property type="project" value="UniProtKB-UniRule"/>
</dbReference>
<evidence type="ECO:0000313" key="12">
    <source>
        <dbReference type="EMBL" id="TMW60613.1"/>
    </source>
</evidence>
<dbReference type="InterPro" id="IPR017853">
    <property type="entry name" value="GH"/>
</dbReference>
<dbReference type="Gene3D" id="3.20.20.80">
    <property type="entry name" value="Glycosidases"/>
    <property type="match status" value="1"/>
</dbReference>
<comment type="similarity">
    <text evidence="6">Belongs to the TRAFAC class OBG-HflX-like GTPase superfamily. OBG GTPase family. YchF/OLA1 subfamily.</text>
</comment>
<dbReference type="PROSITE" id="PS00022">
    <property type="entry name" value="EGF_1"/>
    <property type="match status" value="1"/>
</dbReference>
<dbReference type="GO" id="GO:0016887">
    <property type="term" value="F:ATP hydrolysis activity"/>
    <property type="evidence" value="ECO:0007669"/>
    <property type="project" value="UniProtKB-UniRule"/>
</dbReference>
<gene>
    <name evidence="12" type="ORF">Poli38472_000655</name>
</gene>
<comment type="caution">
    <text evidence="12">The sequence shown here is derived from an EMBL/GenBank/DDBJ whole genome shotgun (WGS) entry which is preliminary data.</text>
</comment>
<keyword evidence="8" id="KW-0472">Membrane</keyword>
<feature type="domain" description="OBG-type G" evidence="10">
    <location>
        <begin position="635"/>
        <end position="894"/>
    </location>
</feature>
<feature type="signal peptide" evidence="9">
    <location>
        <begin position="1"/>
        <end position="26"/>
    </location>
</feature>
<dbReference type="AlphaFoldDB" id="A0A8K1FJC3"/>
<keyword evidence="3 6" id="KW-0547">Nucleotide-binding</keyword>
<feature type="region of interest" description="Disordered" evidence="7">
    <location>
        <begin position="606"/>
        <end position="626"/>
    </location>
</feature>
<dbReference type="InterPro" id="IPR004095">
    <property type="entry name" value="TGS"/>
</dbReference>
<reference evidence="12" key="1">
    <citation type="submission" date="2019-03" db="EMBL/GenBank/DDBJ databases">
        <title>Long read genome sequence of the mycoparasitic Pythium oligandrum ATCC 38472 isolated from sugarbeet rhizosphere.</title>
        <authorList>
            <person name="Gaulin E."/>
        </authorList>
    </citation>
    <scope>NUCLEOTIDE SEQUENCE</scope>
    <source>
        <strain evidence="12">ATCC 38472_TT</strain>
    </source>
</reference>
<dbReference type="PANTHER" id="PTHR23305">
    <property type="entry name" value="OBG GTPASE FAMILY"/>
    <property type="match status" value="1"/>
</dbReference>
<evidence type="ECO:0000259" key="10">
    <source>
        <dbReference type="PROSITE" id="PS51710"/>
    </source>
</evidence>
<dbReference type="SUPFAM" id="SSF52540">
    <property type="entry name" value="P-loop containing nucleoside triphosphate hydrolases"/>
    <property type="match status" value="1"/>
</dbReference>
<evidence type="ECO:0000256" key="1">
    <source>
        <dbReference type="ARBA" id="ARBA00007528"/>
    </source>
</evidence>
<sequence>MARWMTSLAVLASALCGTALLEGVEASNGAIIVRGNKMYNEKTGERFLMKGMTYEYAVSDKYYAKYSKETIATNLKGLKFNTLRVYNINPEESYKEFMTDMEKLGVYVLVAASPDNSEYFGKYRYAPIRKDLGPDGPVTGKGQTDNGETCYPSLLLEYGKKIAKNFAQYDNTLGIILANEIMQTDLTAGACVKQYAADLKNWMRANGKKMRMIPLAYAAADSAYNNPKVSKTVLQPEEYHVVKIQGLLCGDKMSDGFMTKSIDMYLINEYRWCEGVDYDATYKFFLELVKGLPIVVGFGEYGCHEPPTKARTWPMVPYLLQEPSKTKGFTNVFSGGLAYSYGEAKLDKGSAFPMFSGGSLDPLEEPSSKASTDYTNLKSQFDKYSPFKETAKWTDSTKCKWAPEVEESISSTNKRATKSGWIVDSCSSDVLKLADTDSWVAKSREGIVCNDDGSKCDVAITSALGTTQEDICGGDFVIEAGGGKCSTSSDCGSNGQCLTVNGEKQCICLSCYTGVDCSLKDTATCSKLSSSKDAPKIIFTAVGAFLVAMLVTFVAIGVVAQKKKKAMDKLGDQVKLRVPGAGPGSTQASFGAPTYPFVSHPVRLDRAKQPKDKMPPKKKEEAPPKVYLGRPSNNVKIGIVGLPNVGKSTFFNCMSKLNIPAENFPFCTIEPNEAVVPVPDQRFQWMVEKYKPASVVPPVMAITDIAGLVKGASEGAGLGNAFLSHIQAVDAIYHMVRGFDSAEVTHVEGNIDPVRDIQIIQGELRLKDLDRVKKLVDAQRKNVERGIGGKEKKMEFEALVRVKEWLEAGKDVSFGNWNPLEVDVLNTLQLLTAKPVVFLVNVSKKDYLRKGNKYLPKIAEFVKERGGDEPVIPLSCEFELELLDLEASGQLETYQKENPTHKSTLNRVLKMGYHALGLIHFFTAGKDEVRGWTIRKGRLAPQAAGVIHSDFERGFIKAEVQAFADLKEHGSEEAVKKAGKLKMQGKNYEVQDGDIIFFKFNT</sequence>
<dbReference type="GO" id="GO:0005525">
    <property type="term" value="F:GTP binding"/>
    <property type="evidence" value="ECO:0007669"/>
    <property type="project" value="InterPro"/>
</dbReference>
<keyword evidence="2 9" id="KW-0732">Signal</keyword>
<dbReference type="InterPro" id="IPR004886">
    <property type="entry name" value="Glucanosyltransferase"/>
</dbReference>
<evidence type="ECO:0000256" key="5">
    <source>
        <dbReference type="ARBA" id="ARBA00023180"/>
    </source>
</evidence>
<dbReference type="Proteomes" id="UP000794436">
    <property type="component" value="Unassembled WGS sequence"/>
</dbReference>
<dbReference type="Pfam" id="PF06071">
    <property type="entry name" value="YchF-GTPase_C"/>
    <property type="match status" value="1"/>
</dbReference>
<keyword evidence="13" id="KW-1185">Reference proteome</keyword>
<dbReference type="SUPFAM" id="SSF51445">
    <property type="entry name" value="(Trans)glycosidases"/>
    <property type="match status" value="1"/>
</dbReference>
<keyword evidence="6" id="KW-0378">Hydrolase</keyword>
<keyword evidence="6" id="KW-0963">Cytoplasm</keyword>
<dbReference type="OrthoDB" id="421038at2759"/>
<dbReference type="InterPro" id="IPR031167">
    <property type="entry name" value="G_OBG"/>
</dbReference>
<protein>
    <recommendedName>
        <fullName evidence="6">Obg-like ATPase 1</fullName>
    </recommendedName>
</protein>
<dbReference type="PANTHER" id="PTHR23305:SF11">
    <property type="entry name" value="OBG-LIKE ATPASE 1"/>
    <property type="match status" value="1"/>
</dbReference>
<dbReference type="InterPro" id="IPR006073">
    <property type="entry name" value="GTP-bd"/>
</dbReference>
<dbReference type="InterPro" id="IPR027417">
    <property type="entry name" value="P-loop_NTPase"/>
</dbReference>
<comment type="subunit">
    <text evidence="6">Monomer.</text>
</comment>
<dbReference type="InterPro" id="IPR012675">
    <property type="entry name" value="Beta-grasp_dom_sf"/>
</dbReference>
<dbReference type="CDD" id="cd04867">
    <property type="entry name" value="TGS_YchF_OLA1"/>
    <property type="match status" value="1"/>
</dbReference>
<dbReference type="InterPro" id="IPR012676">
    <property type="entry name" value="TGS-like"/>
</dbReference>
<dbReference type="FunFam" id="1.10.150.300:FF:000001">
    <property type="entry name" value="Ribosome-binding ATPase YchF"/>
    <property type="match status" value="1"/>
</dbReference>
<feature type="chain" id="PRO_5035458409" description="Obg-like ATPase 1" evidence="9">
    <location>
        <begin position="27"/>
        <end position="1002"/>
    </location>
</feature>
<feature type="domain" description="TGS" evidence="11">
    <location>
        <begin position="917"/>
        <end position="1000"/>
    </location>
</feature>
<evidence type="ECO:0000256" key="2">
    <source>
        <dbReference type="ARBA" id="ARBA00022729"/>
    </source>
</evidence>
<name>A0A8K1FJC3_PYTOL</name>
<keyword evidence="5" id="KW-0325">Glycoprotein</keyword>
<dbReference type="GO" id="GO:0043023">
    <property type="term" value="F:ribosomal large subunit binding"/>
    <property type="evidence" value="ECO:0007669"/>
    <property type="project" value="UniProtKB-UniRule"/>
</dbReference>
<dbReference type="PRINTS" id="PR00326">
    <property type="entry name" value="GTP1OBG"/>
</dbReference>
<evidence type="ECO:0000256" key="8">
    <source>
        <dbReference type="SAM" id="Phobius"/>
    </source>
</evidence>
<dbReference type="NCBIfam" id="TIGR00092">
    <property type="entry name" value="redox-regulated ATPase YchF"/>
    <property type="match status" value="1"/>
</dbReference>
<dbReference type="CDD" id="cd01900">
    <property type="entry name" value="YchF"/>
    <property type="match status" value="1"/>
</dbReference>
<evidence type="ECO:0000256" key="3">
    <source>
        <dbReference type="ARBA" id="ARBA00022741"/>
    </source>
</evidence>
<dbReference type="FunFam" id="3.10.20.30:FF:000001">
    <property type="entry name" value="Ribosome-binding ATPase YchF"/>
    <property type="match status" value="1"/>
</dbReference>
<dbReference type="SUPFAM" id="SSF81271">
    <property type="entry name" value="TGS-like"/>
    <property type="match status" value="1"/>
</dbReference>
<evidence type="ECO:0000313" key="13">
    <source>
        <dbReference type="Proteomes" id="UP000794436"/>
    </source>
</evidence>
<comment type="subcellular location">
    <subcellularLocation>
        <location evidence="6">Cytoplasm</location>
    </subcellularLocation>
</comment>
<evidence type="ECO:0000256" key="6">
    <source>
        <dbReference type="HAMAP-Rule" id="MF_03167"/>
    </source>
</evidence>
<evidence type="ECO:0000256" key="9">
    <source>
        <dbReference type="SAM" id="SignalP"/>
    </source>
</evidence>
<dbReference type="InterPro" id="IPR041706">
    <property type="entry name" value="YchF_N"/>
</dbReference>
<dbReference type="PROSITE" id="PS51710">
    <property type="entry name" value="G_OBG"/>
    <property type="match status" value="1"/>
</dbReference>
<feature type="transmembrane region" description="Helical" evidence="8">
    <location>
        <begin position="537"/>
        <end position="560"/>
    </location>
</feature>
<dbReference type="InterPro" id="IPR000742">
    <property type="entry name" value="EGF"/>
</dbReference>
<keyword evidence="8" id="KW-1133">Transmembrane helix</keyword>
<dbReference type="InterPro" id="IPR004396">
    <property type="entry name" value="ATPase_YchF/OLA1"/>
</dbReference>
<comment type="function">
    <text evidence="6">Hydrolyzes ATP, and can also hydrolyze GTP with lower efficiency. Has lower affinity for GTP.</text>
</comment>
<evidence type="ECO:0000256" key="4">
    <source>
        <dbReference type="ARBA" id="ARBA00022840"/>
    </source>
</evidence>
<dbReference type="HAMAP" id="MF_00944">
    <property type="entry name" value="YchF_OLA1_ATPase"/>
    <property type="match status" value="1"/>
</dbReference>
<comment type="similarity">
    <text evidence="1">Belongs to the glycosyl hydrolase 72 family.</text>
</comment>
<accession>A0A8K1FJC3</accession>
<keyword evidence="8" id="KW-0812">Transmembrane</keyword>
<dbReference type="EMBL" id="SPLM01000108">
    <property type="protein sequence ID" value="TMW60613.1"/>
    <property type="molecule type" value="Genomic_DNA"/>
</dbReference>
<dbReference type="InterPro" id="IPR013029">
    <property type="entry name" value="YchF_C"/>
</dbReference>
<keyword evidence="4 6" id="KW-0067">ATP-binding</keyword>
<dbReference type="Pfam" id="PF01926">
    <property type="entry name" value="MMR_HSR1"/>
    <property type="match status" value="1"/>
</dbReference>
<dbReference type="Gene3D" id="1.10.150.300">
    <property type="entry name" value="TGS-like domain"/>
    <property type="match status" value="1"/>
</dbReference>
<feature type="binding site" evidence="6">
    <location>
        <begin position="644"/>
        <end position="649"/>
    </location>
    <ligand>
        <name>ATP</name>
        <dbReference type="ChEBI" id="CHEBI:30616"/>
    </ligand>
</feature>
<proteinExistence type="inferred from homology"/>
<organism evidence="12 13">
    <name type="scientific">Pythium oligandrum</name>
    <name type="common">Mycoparasitic fungus</name>
    <dbReference type="NCBI Taxonomy" id="41045"/>
    <lineage>
        <taxon>Eukaryota</taxon>
        <taxon>Sar</taxon>
        <taxon>Stramenopiles</taxon>
        <taxon>Oomycota</taxon>
        <taxon>Peronosporomycetes</taxon>
        <taxon>Pythiales</taxon>
        <taxon>Pythiaceae</taxon>
        <taxon>Pythium</taxon>
    </lineage>
</organism>